<evidence type="ECO:0000256" key="1">
    <source>
        <dbReference type="SAM" id="MobiDB-lite"/>
    </source>
</evidence>
<feature type="region of interest" description="Disordered" evidence="1">
    <location>
        <begin position="121"/>
        <end position="163"/>
    </location>
</feature>
<reference evidence="2" key="1">
    <citation type="submission" date="2020-05" db="EMBL/GenBank/DDBJ databases">
        <title>WGS assembly of Panicum virgatum.</title>
        <authorList>
            <person name="Lovell J.T."/>
            <person name="Jenkins J."/>
            <person name="Shu S."/>
            <person name="Juenger T.E."/>
            <person name="Schmutz J."/>
        </authorList>
    </citation>
    <scope>NUCLEOTIDE SEQUENCE</scope>
    <source>
        <strain evidence="2">AP13</strain>
    </source>
</reference>
<feature type="region of interest" description="Disordered" evidence="1">
    <location>
        <begin position="64"/>
        <end position="84"/>
    </location>
</feature>
<gene>
    <name evidence="2" type="ORF">PVAP13_8KG363618</name>
</gene>
<evidence type="ECO:0000313" key="2">
    <source>
        <dbReference type="EMBL" id="KAG2563829.1"/>
    </source>
</evidence>
<comment type="caution">
    <text evidence="2">The sequence shown here is derived from an EMBL/GenBank/DDBJ whole genome shotgun (WGS) entry which is preliminary data.</text>
</comment>
<dbReference type="AlphaFoldDB" id="A0A8T0PTL5"/>
<feature type="region of interest" description="Disordered" evidence="1">
    <location>
        <begin position="96"/>
        <end position="115"/>
    </location>
</feature>
<feature type="compositionally biased region" description="Low complexity" evidence="1">
    <location>
        <begin position="121"/>
        <end position="141"/>
    </location>
</feature>
<feature type="compositionally biased region" description="Polar residues" evidence="1">
    <location>
        <begin position="142"/>
        <end position="155"/>
    </location>
</feature>
<organism evidence="2 3">
    <name type="scientific">Panicum virgatum</name>
    <name type="common">Blackwell switchgrass</name>
    <dbReference type="NCBI Taxonomy" id="38727"/>
    <lineage>
        <taxon>Eukaryota</taxon>
        <taxon>Viridiplantae</taxon>
        <taxon>Streptophyta</taxon>
        <taxon>Embryophyta</taxon>
        <taxon>Tracheophyta</taxon>
        <taxon>Spermatophyta</taxon>
        <taxon>Magnoliopsida</taxon>
        <taxon>Liliopsida</taxon>
        <taxon>Poales</taxon>
        <taxon>Poaceae</taxon>
        <taxon>PACMAD clade</taxon>
        <taxon>Panicoideae</taxon>
        <taxon>Panicodae</taxon>
        <taxon>Paniceae</taxon>
        <taxon>Panicinae</taxon>
        <taxon>Panicum</taxon>
        <taxon>Panicum sect. Hiantes</taxon>
    </lineage>
</organism>
<dbReference type="Proteomes" id="UP000823388">
    <property type="component" value="Chromosome 8K"/>
</dbReference>
<proteinExistence type="predicted"/>
<dbReference type="EMBL" id="CM029051">
    <property type="protein sequence ID" value="KAG2563829.1"/>
    <property type="molecule type" value="Genomic_DNA"/>
</dbReference>
<sequence length="163" mass="16743">MHLFCEQAATPFSPVHSRRLLFLPPERRLQPAPPTAAASTAPASPLHAALLVACAPHGRCSAAALAKPDAPPAPAQQPVAAHARALRGRRIEEAWLLASSPGGSTDSSSLSRGRSSRYLCSGRTAAGSSSSSTPCRGSCPTLSSAPRTGAETQKGPSKMLART</sequence>
<feature type="compositionally biased region" description="Low complexity" evidence="1">
    <location>
        <begin position="99"/>
        <end position="115"/>
    </location>
</feature>
<name>A0A8T0PTL5_PANVG</name>
<evidence type="ECO:0000313" key="3">
    <source>
        <dbReference type="Proteomes" id="UP000823388"/>
    </source>
</evidence>
<keyword evidence="3" id="KW-1185">Reference proteome</keyword>
<accession>A0A8T0PTL5</accession>
<protein>
    <submittedName>
        <fullName evidence="2">Uncharacterized protein</fullName>
    </submittedName>
</protein>